<name>A0A0D0EDP1_9FLAO</name>
<comment type="caution">
    <text evidence="2">The sequence shown here is derived from an EMBL/GenBank/DDBJ whole genome shotgun (WGS) entry which is preliminary data.</text>
</comment>
<keyword evidence="5" id="KW-1185">Reference proteome</keyword>
<evidence type="ECO:0000313" key="4">
    <source>
        <dbReference type="Proteomes" id="UP000032061"/>
    </source>
</evidence>
<reference evidence="2 4" key="1">
    <citation type="submission" date="2015-01" db="EMBL/GenBank/DDBJ databases">
        <title>Genome of Flavobacterium hibernum DSM 12611.</title>
        <authorList>
            <person name="Stropko S.J."/>
            <person name="Pipes S.E."/>
            <person name="Newman J.D."/>
        </authorList>
    </citation>
    <scope>NUCLEOTIDE SEQUENCE [LARGE SCALE GENOMIC DNA]</scope>
    <source>
        <strain evidence="2 4">DSM 12611</strain>
    </source>
</reference>
<dbReference type="EMBL" id="JPRK01000021">
    <property type="protein sequence ID" value="KIO50944.1"/>
    <property type="molecule type" value="Genomic_DNA"/>
</dbReference>
<feature type="domain" description="RES" evidence="1">
    <location>
        <begin position="132"/>
        <end position="288"/>
    </location>
</feature>
<organism evidence="2 4">
    <name type="scientific">Flavobacterium hibernum</name>
    <dbReference type="NCBI Taxonomy" id="37752"/>
    <lineage>
        <taxon>Bacteria</taxon>
        <taxon>Pseudomonadati</taxon>
        <taxon>Bacteroidota</taxon>
        <taxon>Flavobacteriia</taxon>
        <taxon>Flavobacteriales</taxon>
        <taxon>Flavobacteriaceae</taxon>
        <taxon>Flavobacterium</taxon>
    </lineage>
</organism>
<evidence type="ECO:0000259" key="1">
    <source>
        <dbReference type="Pfam" id="PF08808"/>
    </source>
</evidence>
<dbReference type="Pfam" id="PF08808">
    <property type="entry name" value="RES"/>
    <property type="match status" value="1"/>
</dbReference>
<proteinExistence type="predicted"/>
<dbReference type="Proteomes" id="UP000032061">
    <property type="component" value="Unassembled WGS sequence"/>
</dbReference>
<accession>A0A0D0EDP1</accession>
<dbReference type="AlphaFoldDB" id="A0A0D0EDP1"/>
<dbReference type="InterPro" id="IPR014914">
    <property type="entry name" value="RES_dom"/>
</dbReference>
<protein>
    <recommendedName>
        <fullName evidence="1">RES domain-containing protein</fullName>
    </recommendedName>
</protein>
<dbReference type="EMBL" id="MUGX01000026">
    <property type="protein sequence ID" value="OXA85184.1"/>
    <property type="molecule type" value="Genomic_DNA"/>
</dbReference>
<dbReference type="Proteomes" id="UP000198302">
    <property type="component" value="Unassembled WGS sequence"/>
</dbReference>
<sequence length="345" mass="40337">MKFNFPKQPDCRNYKTKLSEEQQILMKISTNQIITVEEEEILKVCIEYYKEAFAYLKSINLSEIEEGDLAELIRFIKSVFYMELITQRKLYFNYLYRVTTVIDIFLEDGKVRDLGFIKNPPLEVNKKNGVYNRANTPDSTIFYCAFIPSVAILEVKPKVGQRIIIAEWYKEDKHDFIAYLLTNDKTVDNEGLKLSTTSFQQKMENQNPYFAEILGLHLEFLSSEFLKIIPVNSEKKYEYLFSAYFADIILKNDFEPLPDIEEPIAHYDGILYPSIAVKHESENLAIIPQSIKKLMPLKLIEGIVLETFYDNPKLDESPISVNVLRTATKFDDERIYWDDDEISNI</sequence>
<reference evidence="3 5" key="2">
    <citation type="submission" date="2016-11" db="EMBL/GenBank/DDBJ databases">
        <title>Whole genomes of Flavobacteriaceae.</title>
        <authorList>
            <person name="Stine C."/>
            <person name="Li C."/>
            <person name="Tadesse D."/>
        </authorList>
    </citation>
    <scope>NUCLEOTIDE SEQUENCE [LARGE SCALE GENOMIC DNA]</scope>
    <source>
        <strain evidence="3 5">ATCC 51468</strain>
    </source>
</reference>
<evidence type="ECO:0000313" key="5">
    <source>
        <dbReference type="Proteomes" id="UP000198302"/>
    </source>
</evidence>
<gene>
    <name evidence="3" type="ORF">B0A73_17695</name>
    <name evidence="2" type="ORF">IW18_20355</name>
</gene>
<dbReference type="OrthoDB" id="761857at2"/>
<evidence type="ECO:0000313" key="3">
    <source>
        <dbReference type="EMBL" id="OXA85184.1"/>
    </source>
</evidence>
<dbReference type="RefSeq" id="WP_041520015.1">
    <property type="nucleotide sequence ID" value="NZ_JPRK01000021.1"/>
</dbReference>
<dbReference type="STRING" id="37752.IW18_20355"/>
<evidence type="ECO:0000313" key="2">
    <source>
        <dbReference type="EMBL" id="KIO50944.1"/>
    </source>
</evidence>